<keyword evidence="2" id="KW-1185">Reference proteome</keyword>
<evidence type="ECO:0000313" key="1">
    <source>
        <dbReference type="EMBL" id="KAI8566890.1"/>
    </source>
</evidence>
<accession>A0ACC0PN17</accession>
<proteinExistence type="predicted"/>
<organism evidence="1 2">
    <name type="scientific">Rhododendron molle</name>
    <name type="common">Chinese azalea</name>
    <name type="synonym">Azalea mollis</name>
    <dbReference type="NCBI Taxonomy" id="49168"/>
    <lineage>
        <taxon>Eukaryota</taxon>
        <taxon>Viridiplantae</taxon>
        <taxon>Streptophyta</taxon>
        <taxon>Embryophyta</taxon>
        <taxon>Tracheophyta</taxon>
        <taxon>Spermatophyta</taxon>
        <taxon>Magnoliopsida</taxon>
        <taxon>eudicotyledons</taxon>
        <taxon>Gunneridae</taxon>
        <taxon>Pentapetalae</taxon>
        <taxon>asterids</taxon>
        <taxon>Ericales</taxon>
        <taxon>Ericaceae</taxon>
        <taxon>Ericoideae</taxon>
        <taxon>Rhodoreae</taxon>
        <taxon>Rhododendron</taxon>
    </lineage>
</organism>
<name>A0ACC0PN17_RHOML</name>
<sequence length="255" mass="28767">MANPGLPIGYVFSPSEEDSMEYLKRKILNQVLPSDVIPTADVYSCGANPRQIPLTSICVNSLTTCCSNWQVHTMANPSVPIGYKFSPSEEASMVYLKRKILNLELPSDVIPTVDVYSCADPRQIPLSEFKHGPKNEWHFFSNKREENLIKTTNGHWEENGEEDEIEDGDGGSIGFVRILDFHYSNPKDAEEGEEWYIQEYRVSPAYFTADELVDDSVKEKISNFVLCKIVCEEQIPTPKPPTNSSSDDDMADDEE</sequence>
<dbReference type="EMBL" id="CM046389">
    <property type="protein sequence ID" value="KAI8566890.1"/>
    <property type="molecule type" value="Genomic_DNA"/>
</dbReference>
<evidence type="ECO:0000313" key="2">
    <source>
        <dbReference type="Proteomes" id="UP001062846"/>
    </source>
</evidence>
<protein>
    <submittedName>
        <fullName evidence="1">Uncharacterized protein</fullName>
    </submittedName>
</protein>
<reference evidence="1" key="1">
    <citation type="submission" date="2022-02" db="EMBL/GenBank/DDBJ databases">
        <title>Plant Genome Project.</title>
        <authorList>
            <person name="Zhang R.-G."/>
        </authorList>
    </citation>
    <scope>NUCLEOTIDE SEQUENCE</scope>
    <source>
        <strain evidence="1">AT1</strain>
    </source>
</reference>
<comment type="caution">
    <text evidence="1">The sequence shown here is derived from an EMBL/GenBank/DDBJ whole genome shotgun (WGS) entry which is preliminary data.</text>
</comment>
<gene>
    <name evidence="1" type="ORF">RHMOL_Rhmol02G0077600</name>
</gene>
<dbReference type="Proteomes" id="UP001062846">
    <property type="component" value="Chromosome 2"/>
</dbReference>